<comment type="caution">
    <text evidence="2">The sequence shown here is derived from an EMBL/GenBank/DDBJ whole genome shotgun (WGS) entry which is preliminary data.</text>
</comment>
<evidence type="ECO:0000313" key="2">
    <source>
        <dbReference type="EMBL" id="PAE07392.1"/>
    </source>
</evidence>
<dbReference type="EMBL" id="NPBH01000049">
    <property type="protein sequence ID" value="PAE07392.1"/>
    <property type="molecule type" value="Genomic_DNA"/>
</dbReference>
<reference evidence="2 3" key="1">
    <citation type="submission" date="2017-07" db="EMBL/GenBank/DDBJ databases">
        <title>Isolation and whole genome analysis of endospore-forming bacteria from heroin.</title>
        <authorList>
            <person name="Kalinowski J."/>
            <person name="Ahrens B."/>
            <person name="Al-Dilaimi A."/>
            <person name="Winkler A."/>
            <person name="Wibberg D."/>
            <person name="Schleenbecker U."/>
            <person name="Ruckert C."/>
            <person name="Wolfel R."/>
            <person name="Grass G."/>
        </authorList>
    </citation>
    <scope>NUCLEOTIDE SEQUENCE [LARGE SCALE GENOMIC DNA]</scope>
    <source>
        <strain evidence="2 3">7509</strain>
    </source>
</reference>
<dbReference type="Proteomes" id="UP000216475">
    <property type="component" value="Unassembled WGS sequence"/>
</dbReference>
<dbReference type="RefSeq" id="WP_095270773.1">
    <property type="nucleotide sequence ID" value="NZ_NPBH01000049.1"/>
</dbReference>
<accession>A0A268HBZ5</accession>
<dbReference type="Gene3D" id="3.30.450.20">
    <property type="entry name" value="PAS domain"/>
    <property type="match status" value="1"/>
</dbReference>
<keyword evidence="1" id="KW-1133">Transmembrane helix</keyword>
<evidence type="ECO:0000256" key="1">
    <source>
        <dbReference type="SAM" id="Phobius"/>
    </source>
</evidence>
<proteinExistence type="predicted"/>
<dbReference type="SUPFAM" id="SSF103190">
    <property type="entry name" value="Sensory domain-like"/>
    <property type="match status" value="1"/>
</dbReference>
<keyword evidence="1" id="KW-0472">Membrane</keyword>
<sequence length="99" mass="11084">MGELRRRLRFGLLGQIVLLVTILLMISLLFVSTLFIRKVDEIVEEDAGNTAMVVAKLAAKDDTILQHLEERDNDDAIQQESLKIQQNSGADYVVIADTN</sequence>
<feature type="transmembrane region" description="Helical" evidence="1">
    <location>
        <begin position="12"/>
        <end position="36"/>
    </location>
</feature>
<gene>
    <name evidence="2" type="ORF">CHI12_11375</name>
</gene>
<name>A0A268HBZ5_9BACI</name>
<dbReference type="AlphaFoldDB" id="A0A268HBZ5"/>
<keyword evidence="1" id="KW-0812">Transmembrane</keyword>
<protein>
    <submittedName>
        <fullName evidence="2">Uncharacterized protein</fullName>
    </submittedName>
</protein>
<organism evidence="2 3">
    <name type="scientific">Terribacillus saccharophilus</name>
    <dbReference type="NCBI Taxonomy" id="361277"/>
    <lineage>
        <taxon>Bacteria</taxon>
        <taxon>Bacillati</taxon>
        <taxon>Bacillota</taxon>
        <taxon>Bacilli</taxon>
        <taxon>Bacillales</taxon>
        <taxon>Bacillaceae</taxon>
        <taxon>Terribacillus</taxon>
    </lineage>
</organism>
<dbReference type="InterPro" id="IPR029151">
    <property type="entry name" value="Sensor-like_sf"/>
</dbReference>
<evidence type="ECO:0000313" key="3">
    <source>
        <dbReference type="Proteomes" id="UP000216475"/>
    </source>
</evidence>